<feature type="domain" description="Thiamine phosphate synthase/TenI" evidence="3">
    <location>
        <begin position="7"/>
        <end position="183"/>
    </location>
</feature>
<dbReference type="Proteomes" id="UP000310353">
    <property type="component" value="Unassembled WGS sequence"/>
</dbReference>
<keyword evidence="2" id="KW-0784">Thiamine biosynthesis</keyword>
<evidence type="ECO:0000256" key="2">
    <source>
        <dbReference type="ARBA" id="ARBA00022977"/>
    </source>
</evidence>
<reference evidence="4 5" key="1">
    <citation type="submission" date="2018-05" db="EMBL/GenBank/DDBJ databases">
        <title>Novel Campyloabacter and Helicobacter Species and Strains.</title>
        <authorList>
            <person name="Mannion A.J."/>
            <person name="Shen Z."/>
            <person name="Fox J.G."/>
        </authorList>
    </citation>
    <scope>NUCLEOTIDE SEQUENCE [LARGE SCALE GENOMIC DNA]</scope>
    <source>
        <strain evidence="5">MIT17-670</strain>
    </source>
</reference>
<dbReference type="RefSeq" id="WP_137621570.1">
    <property type="nucleotide sequence ID" value="NZ_NXMA01000001.1"/>
</dbReference>
<accession>A0A4U7BWW8</accession>
<name>A0A4U7BWW8_9BACT</name>
<dbReference type="InterPro" id="IPR022998">
    <property type="entry name" value="ThiamineP_synth_TenI"/>
</dbReference>
<dbReference type="EMBL" id="NXMA01000001">
    <property type="protein sequence ID" value="TKX33137.1"/>
    <property type="molecule type" value="Genomic_DNA"/>
</dbReference>
<dbReference type="PANTHER" id="PTHR20857:SF15">
    <property type="entry name" value="THIAMINE-PHOSPHATE SYNTHASE"/>
    <property type="match status" value="1"/>
</dbReference>
<dbReference type="SUPFAM" id="SSF51391">
    <property type="entry name" value="Thiamin phosphate synthase"/>
    <property type="match status" value="1"/>
</dbReference>
<dbReference type="Gene3D" id="3.20.20.70">
    <property type="entry name" value="Aldolase class I"/>
    <property type="match status" value="1"/>
</dbReference>
<gene>
    <name evidence="4" type="ORF">CQA76_00465</name>
</gene>
<evidence type="ECO:0000313" key="4">
    <source>
        <dbReference type="EMBL" id="TKX33137.1"/>
    </source>
</evidence>
<dbReference type="InterPro" id="IPR013785">
    <property type="entry name" value="Aldolase_TIM"/>
</dbReference>
<sequence length="201" mass="23266">MWDKKIIAISDRKIVEGDFLTQVEKIVKSGVDAFVLREKDLSEFEYYDLAQEVLKICSKQKVTCILHFFDRQCLKLGHKYFHAPLNLLRQDPRLARYFHLLGTSIHSKEELLEAMNYKVNYAFAGHIFESSCKKDLKPKGIEFLNSLLAFSKIPLYAIGGINLENIEKLKNLDIAGVCMREALMNGKKLKVYLNECRQKCE</sequence>
<dbReference type="GO" id="GO:0009228">
    <property type="term" value="P:thiamine biosynthetic process"/>
    <property type="evidence" value="ECO:0007669"/>
    <property type="project" value="UniProtKB-KW"/>
</dbReference>
<proteinExistence type="predicted"/>
<dbReference type="GO" id="GO:0004789">
    <property type="term" value="F:thiamine-phosphate diphosphorylase activity"/>
    <property type="evidence" value="ECO:0007669"/>
    <property type="project" value="TreeGrafter"/>
</dbReference>
<dbReference type="PANTHER" id="PTHR20857">
    <property type="entry name" value="THIAMINE-PHOSPHATE PYROPHOSPHORYLASE"/>
    <property type="match status" value="1"/>
</dbReference>
<evidence type="ECO:0000313" key="5">
    <source>
        <dbReference type="Proteomes" id="UP000310353"/>
    </source>
</evidence>
<dbReference type="OrthoDB" id="9815348at2"/>
<dbReference type="InterPro" id="IPR036206">
    <property type="entry name" value="ThiamineP_synth_sf"/>
</dbReference>
<evidence type="ECO:0000259" key="3">
    <source>
        <dbReference type="Pfam" id="PF02581"/>
    </source>
</evidence>
<dbReference type="Pfam" id="PF02581">
    <property type="entry name" value="TMP-TENI"/>
    <property type="match status" value="1"/>
</dbReference>
<keyword evidence="5" id="KW-1185">Reference proteome</keyword>
<evidence type="ECO:0000256" key="1">
    <source>
        <dbReference type="ARBA" id="ARBA00004948"/>
    </source>
</evidence>
<organism evidence="4 5">
    <name type="scientific">Campylobacter aviculae</name>
    <dbReference type="NCBI Taxonomy" id="2510190"/>
    <lineage>
        <taxon>Bacteria</taxon>
        <taxon>Pseudomonadati</taxon>
        <taxon>Campylobacterota</taxon>
        <taxon>Epsilonproteobacteria</taxon>
        <taxon>Campylobacterales</taxon>
        <taxon>Campylobacteraceae</taxon>
        <taxon>Campylobacter</taxon>
    </lineage>
</organism>
<dbReference type="AlphaFoldDB" id="A0A4U7BWW8"/>
<protein>
    <submittedName>
        <fullName evidence="4">Thiamine phosphate synthase</fullName>
    </submittedName>
</protein>
<dbReference type="CDD" id="cd00564">
    <property type="entry name" value="TMP_TenI"/>
    <property type="match status" value="1"/>
</dbReference>
<comment type="caution">
    <text evidence="4">The sequence shown here is derived from an EMBL/GenBank/DDBJ whole genome shotgun (WGS) entry which is preliminary data.</text>
</comment>
<dbReference type="GO" id="GO:0005737">
    <property type="term" value="C:cytoplasm"/>
    <property type="evidence" value="ECO:0007669"/>
    <property type="project" value="TreeGrafter"/>
</dbReference>
<comment type="pathway">
    <text evidence="1">Cofactor biosynthesis; thiamine diphosphate biosynthesis.</text>
</comment>